<protein>
    <submittedName>
        <fullName evidence="1">Uncharacterized protein</fullName>
    </submittedName>
</protein>
<dbReference type="InterPro" id="IPR025833">
    <property type="entry name" value="GDYXXLXY"/>
</dbReference>
<gene>
    <name evidence="1" type="ORF">METZ01_LOCUS417835</name>
</gene>
<dbReference type="EMBL" id="UINC01164237">
    <property type="protein sequence ID" value="SVD64981.1"/>
    <property type="molecule type" value="Genomic_DNA"/>
</dbReference>
<feature type="non-terminal residue" evidence="1">
    <location>
        <position position="1"/>
    </location>
</feature>
<reference evidence="1" key="1">
    <citation type="submission" date="2018-05" db="EMBL/GenBank/DDBJ databases">
        <authorList>
            <person name="Lanie J.A."/>
            <person name="Ng W.-L."/>
            <person name="Kazmierczak K.M."/>
            <person name="Andrzejewski T.M."/>
            <person name="Davidsen T.M."/>
            <person name="Wayne K.J."/>
            <person name="Tettelin H."/>
            <person name="Glass J.I."/>
            <person name="Rusch D."/>
            <person name="Podicherti R."/>
            <person name="Tsui H.-C.T."/>
            <person name="Winkler M.E."/>
        </authorList>
    </citation>
    <scope>NUCLEOTIDE SEQUENCE</scope>
</reference>
<accession>A0A382X403</accession>
<dbReference type="AlphaFoldDB" id="A0A382X403"/>
<evidence type="ECO:0000313" key="1">
    <source>
        <dbReference type="EMBL" id="SVD64981.1"/>
    </source>
</evidence>
<proteinExistence type="predicted"/>
<name>A0A382X403_9ZZZZ</name>
<organism evidence="1">
    <name type="scientific">marine metagenome</name>
    <dbReference type="NCBI Taxonomy" id="408172"/>
    <lineage>
        <taxon>unclassified sequences</taxon>
        <taxon>metagenomes</taxon>
        <taxon>ecological metagenomes</taxon>
    </lineage>
</organism>
<dbReference type="Pfam" id="PF14345">
    <property type="entry name" value="GDYXXLXY"/>
    <property type="match status" value="1"/>
</dbReference>
<sequence length="187" mass="21427">KVVLQTIPVDPRDLLRGEYVALRYEISEVTVENIRCYRLCLGYDLEDTSNRPRSRKEFLSSIQGENIYILLTKQPYRPETQTIPPDSSWYVYDINDSYSFDNKPEGIESVIIKGRIDEVEEIFTEIDSLIRISVDYGIEQYFIEEGKGTVVENADDVKVETKIANNGKAFITDLIVDGMSLNQLVAD</sequence>